<dbReference type="AlphaFoldDB" id="A0A1G2JL48"/>
<keyword evidence="5" id="KW-0472">Membrane</keyword>
<dbReference type="PANTHER" id="PTHR20842:SF0">
    <property type="entry name" value="ALPHA-ASPARTYL DIPEPTIDASE"/>
    <property type="match status" value="1"/>
</dbReference>
<keyword evidence="5" id="KW-0812">Transmembrane</keyword>
<evidence type="ECO:0000256" key="2">
    <source>
        <dbReference type="ARBA" id="ARBA00022670"/>
    </source>
</evidence>
<dbReference type="Gene3D" id="3.40.50.880">
    <property type="match status" value="1"/>
</dbReference>
<dbReference type="Proteomes" id="UP000178935">
    <property type="component" value="Unassembled WGS sequence"/>
</dbReference>
<name>A0A1G2JL48_9BACT</name>
<keyword evidence="3" id="KW-0378">Hydrolase</keyword>
<evidence type="ECO:0008006" key="8">
    <source>
        <dbReference type="Google" id="ProtNLM"/>
    </source>
</evidence>
<evidence type="ECO:0000313" key="6">
    <source>
        <dbReference type="EMBL" id="OGZ87683.1"/>
    </source>
</evidence>
<evidence type="ECO:0000256" key="5">
    <source>
        <dbReference type="SAM" id="Phobius"/>
    </source>
</evidence>
<keyword evidence="4" id="KW-0720">Serine protease</keyword>
<dbReference type="Pfam" id="PF03575">
    <property type="entry name" value="Peptidase_S51"/>
    <property type="match status" value="1"/>
</dbReference>
<proteinExistence type="inferred from homology"/>
<keyword evidence="2" id="KW-0645">Protease</keyword>
<keyword evidence="5" id="KW-1133">Transmembrane helix</keyword>
<organism evidence="6 7">
    <name type="scientific">Candidatus Staskawiczbacteria bacterium RIFOXYD1_FULL_32_13</name>
    <dbReference type="NCBI Taxonomy" id="1802234"/>
    <lineage>
        <taxon>Bacteria</taxon>
        <taxon>Candidatus Staskawicziibacteriota</taxon>
    </lineage>
</organism>
<dbReference type="InterPro" id="IPR005320">
    <property type="entry name" value="Peptidase_S51"/>
</dbReference>
<evidence type="ECO:0000256" key="1">
    <source>
        <dbReference type="ARBA" id="ARBA00006534"/>
    </source>
</evidence>
<reference evidence="6 7" key="1">
    <citation type="journal article" date="2016" name="Nat. Commun.">
        <title>Thousands of microbial genomes shed light on interconnected biogeochemical processes in an aquifer system.</title>
        <authorList>
            <person name="Anantharaman K."/>
            <person name="Brown C.T."/>
            <person name="Hug L.A."/>
            <person name="Sharon I."/>
            <person name="Castelle C.J."/>
            <person name="Probst A.J."/>
            <person name="Thomas B.C."/>
            <person name="Singh A."/>
            <person name="Wilkins M.J."/>
            <person name="Karaoz U."/>
            <person name="Brodie E.L."/>
            <person name="Williams K.H."/>
            <person name="Hubbard S.S."/>
            <person name="Banfield J.F."/>
        </authorList>
    </citation>
    <scope>NUCLEOTIDE SEQUENCE [LARGE SCALE GENOMIC DNA]</scope>
</reference>
<protein>
    <recommendedName>
        <fullName evidence="8">Peptidase S51 dipeptidase E</fullName>
    </recommendedName>
</protein>
<dbReference type="InterPro" id="IPR029062">
    <property type="entry name" value="Class_I_gatase-like"/>
</dbReference>
<accession>A0A1G2JL48</accession>
<evidence type="ECO:0000256" key="3">
    <source>
        <dbReference type="ARBA" id="ARBA00022801"/>
    </source>
</evidence>
<feature type="transmembrane region" description="Helical" evidence="5">
    <location>
        <begin position="198"/>
        <end position="228"/>
    </location>
</feature>
<evidence type="ECO:0000256" key="4">
    <source>
        <dbReference type="ARBA" id="ARBA00022825"/>
    </source>
</evidence>
<comment type="caution">
    <text evidence="6">The sequence shown here is derived from an EMBL/GenBank/DDBJ whole genome shotgun (WGS) entry which is preliminary data.</text>
</comment>
<gene>
    <name evidence="6" type="ORF">A2561_03240</name>
</gene>
<dbReference type="GO" id="GO:0006508">
    <property type="term" value="P:proteolysis"/>
    <property type="evidence" value="ECO:0007669"/>
    <property type="project" value="UniProtKB-KW"/>
</dbReference>
<sequence>MKNKIFIFLVVLLFLGIAGFGYAYLPRIVYTELGDIIVEKPEDLQFFYDELNEKPRNYFINSEVEFNLYINILVPASTNQNGRYSANIFLVKDGVEEKIAFVDGQTDFVWQEYYDEFGRDYYYKGPELEKKLSAGNYKIEIFSYTNKGKYVLDIGKNETFLIPRSFGEVVPILAEGTRAYWIFPQLKMQFFKTSVLELLFTLFGFILIGIISVTLLLIAFLIFISYFIDKIKDIKLKMMLLTSSGMVGSRDDIMAILPKPADAIRVAYIITASKPVENKFYVEEDARLMKEAGFNVHEIDIEGKNPEQLLHLLSNFDIIYMQGGNPYYLLDKIRRSGFKKVLKKLLKKGIIYVGASAGSMVAGVNIEAGNWKDKERDKFGLTNLSAMNFIPYSIFVHYAPEHQEIIKKQSNRVKNQLKILTDSQALFVLDEKITLVGSGDAIIAKDFQDETKKRRFWFF</sequence>
<feature type="transmembrane region" description="Helical" evidence="5">
    <location>
        <begin position="349"/>
        <end position="368"/>
    </location>
</feature>
<dbReference type="SUPFAM" id="SSF52317">
    <property type="entry name" value="Class I glutamine amidotransferase-like"/>
    <property type="match status" value="1"/>
</dbReference>
<dbReference type="PANTHER" id="PTHR20842">
    <property type="entry name" value="PROTEASE S51 ALPHA-ASPARTYL DIPEPTIDASE"/>
    <property type="match status" value="1"/>
</dbReference>
<comment type="similarity">
    <text evidence="1">Belongs to the peptidase S51 family.</text>
</comment>
<dbReference type="EMBL" id="MHPU01000039">
    <property type="protein sequence ID" value="OGZ87683.1"/>
    <property type="molecule type" value="Genomic_DNA"/>
</dbReference>
<evidence type="ECO:0000313" key="7">
    <source>
        <dbReference type="Proteomes" id="UP000178935"/>
    </source>
</evidence>
<dbReference type="GO" id="GO:0008236">
    <property type="term" value="F:serine-type peptidase activity"/>
    <property type="evidence" value="ECO:0007669"/>
    <property type="project" value="UniProtKB-KW"/>
</dbReference>